<reference evidence="2 3" key="1">
    <citation type="journal article" date="2019" name="Sci. Rep.">
        <title>Orb-weaving spider Araneus ventricosus genome elucidates the spidroin gene catalogue.</title>
        <authorList>
            <person name="Kono N."/>
            <person name="Nakamura H."/>
            <person name="Ohtoshi R."/>
            <person name="Moran D.A.P."/>
            <person name="Shinohara A."/>
            <person name="Yoshida Y."/>
            <person name="Fujiwara M."/>
            <person name="Mori M."/>
            <person name="Tomita M."/>
            <person name="Arakawa K."/>
        </authorList>
    </citation>
    <scope>NUCLEOTIDE SEQUENCE [LARGE SCALE GENOMIC DNA]</scope>
</reference>
<organism evidence="2 3">
    <name type="scientific">Araneus ventricosus</name>
    <name type="common">Orbweaver spider</name>
    <name type="synonym">Epeira ventricosa</name>
    <dbReference type="NCBI Taxonomy" id="182803"/>
    <lineage>
        <taxon>Eukaryota</taxon>
        <taxon>Metazoa</taxon>
        <taxon>Ecdysozoa</taxon>
        <taxon>Arthropoda</taxon>
        <taxon>Chelicerata</taxon>
        <taxon>Arachnida</taxon>
        <taxon>Araneae</taxon>
        <taxon>Araneomorphae</taxon>
        <taxon>Entelegynae</taxon>
        <taxon>Araneoidea</taxon>
        <taxon>Araneidae</taxon>
        <taxon>Araneus</taxon>
    </lineage>
</organism>
<name>A0A4Y2NZC5_ARAVE</name>
<dbReference type="AlphaFoldDB" id="A0A4Y2NZC5"/>
<dbReference type="Pfam" id="PF14893">
    <property type="entry name" value="PNMA"/>
    <property type="match status" value="1"/>
</dbReference>
<gene>
    <name evidence="2" type="ORF">AVEN_48550_1</name>
</gene>
<proteinExistence type="predicted"/>
<keyword evidence="3" id="KW-1185">Reference proteome</keyword>
<dbReference type="EMBL" id="BGPR01009920">
    <property type="protein sequence ID" value="GBN43136.1"/>
    <property type="molecule type" value="Genomic_DNA"/>
</dbReference>
<dbReference type="InterPro" id="IPR048270">
    <property type="entry name" value="PNMA_C"/>
</dbReference>
<comment type="caution">
    <text evidence="2">The sequence shown here is derived from an EMBL/GenBank/DDBJ whole genome shotgun (WGS) entry which is preliminary data.</text>
</comment>
<evidence type="ECO:0000313" key="3">
    <source>
        <dbReference type="Proteomes" id="UP000499080"/>
    </source>
</evidence>
<accession>A0A4Y2NZC5</accession>
<evidence type="ECO:0000313" key="2">
    <source>
        <dbReference type="EMBL" id="GBN43136.1"/>
    </source>
</evidence>
<feature type="domain" description="Paraneoplastic antigen Ma-like C-terminal" evidence="1">
    <location>
        <begin position="17"/>
        <end position="111"/>
    </location>
</feature>
<sequence length="112" mass="12802">MSTIGSVGEFDLSNPISWDNYAEKFKTFLEENEITNAEKKRAVLLAVCGIKMLVLRSLLAPESPSTKSYQDLINVLKEHFSPTSSESYRRFQFLKLLQHNNETVSSYVTELH</sequence>
<evidence type="ECO:0000259" key="1">
    <source>
        <dbReference type="Pfam" id="PF14893"/>
    </source>
</evidence>
<protein>
    <recommendedName>
        <fullName evidence="1">Paraneoplastic antigen Ma-like C-terminal domain-containing protein</fullName>
    </recommendedName>
</protein>
<dbReference type="OrthoDB" id="6432042at2759"/>
<dbReference type="Proteomes" id="UP000499080">
    <property type="component" value="Unassembled WGS sequence"/>
</dbReference>